<evidence type="ECO:0000313" key="2">
    <source>
        <dbReference type="EMBL" id="KAL1869380.1"/>
    </source>
</evidence>
<dbReference type="PANTHER" id="PTHR35605:SF1">
    <property type="entry name" value="ECP2 EFFECTOR PROTEIN DOMAIN-CONTAINING PROTEIN-RELATED"/>
    <property type="match status" value="1"/>
</dbReference>
<evidence type="ECO:0008006" key="4">
    <source>
        <dbReference type="Google" id="ProtNLM"/>
    </source>
</evidence>
<comment type="caution">
    <text evidence="2">The sequence shown here is derived from an EMBL/GenBank/DDBJ whole genome shotgun (WGS) entry which is preliminary data.</text>
</comment>
<proteinExistence type="predicted"/>
<keyword evidence="1" id="KW-0732">Signal</keyword>
<dbReference type="EMBL" id="JAWRVE010000041">
    <property type="protein sequence ID" value="KAL1869380.1"/>
    <property type="molecule type" value="Genomic_DNA"/>
</dbReference>
<reference evidence="2 3" key="1">
    <citation type="journal article" date="2024" name="IMA Fungus">
        <title>IMA Genome - F19 : A genome assembly and annotation guide to empower mycologists, including annotated draft genome sequences of Ceratocystis pirilliformis, Diaporthe australafricana, Fusarium ophioides, Paecilomyces lecythidis, and Sporothrix stenoceras.</title>
        <authorList>
            <person name="Aylward J."/>
            <person name="Wilson A.M."/>
            <person name="Visagie C.M."/>
            <person name="Spraker J."/>
            <person name="Barnes I."/>
            <person name="Buitendag C."/>
            <person name="Ceriani C."/>
            <person name="Del Mar Angel L."/>
            <person name="du Plessis D."/>
            <person name="Fuchs T."/>
            <person name="Gasser K."/>
            <person name="Kramer D."/>
            <person name="Li W."/>
            <person name="Munsamy K."/>
            <person name="Piso A."/>
            <person name="Price J.L."/>
            <person name="Sonnekus B."/>
            <person name="Thomas C."/>
            <person name="van der Nest A."/>
            <person name="van Dijk A."/>
            <person name="van Heerden A."/>
            <person name="van Vuuren N."/>
            <person name="Yilmaz N."/>
            <person name="Duong T.A."/>
            <person name="van der Merwe N.A."/>
            <person name="Wingfield M.J."/>
            <person name="Wingfield B.D."/>
        </authorList>
    </citation>
    <scope>NUCLEOTIDE SEQUENCE [LARGE SCALE GENOMIC DNA]</scope>
    <source>
        <strain evidence="2 3">CMW 18300</strain>
    </source>
</reference>
<accession>A0ABR3X0F1</accession>
<sequence length="217" mass="23757">MKRLAIIIAVLTALLLASGSQVPVPTSAISPPIAHYTMVDISWAVESYPGNASSTVHLNGTAQEVIQQLIEINPEYPVDDSPIEGLKNTIPDAAANTPPGANEKPSTSEVCTARWSQARYTEINNGIRHLRHLQPGRPAMGPGPAACGRVSCSYDSAIWWCNDNSERKELDAWDHIADFAEVILHLCQWQDDGEEYFTRGQLFDSEGWNVIVRGDSC</sequence>
<evidence type="ECO:0000256" key="1">
    <source>
        <dbReference type="SAM" id="SignalP"/>
    </source>
</evidence>
<dbReference type="Proteomes" id="UP001583177">
    <property type="component" value="Unassembled WGS sequence"/>
</dbReference>
<evidence type="ECO:0000313" key="3">
    <source>
        <dbReference type="Proteomes" id="UP001583177"/>
    </source>
</evidence>
<dbReference type="PANTHER" id="PTHR35605">
    <property type="entry name" value="ECP2 EFFECTOR PROTEIN DOMAIN-CONTAINING PROTEIN-RELATED"/>
    <property type="match status" value="1"/>
</dbReference>
<gene>
    <name evidence="2" type="ORF">Daus18300_005592</name>
</gene>
<feature type="chain" id="PRO_5045163597" description="Secreted protein" evidence="1">
    <location>
        <begin position="20"/>
        <end position="217"/>
    </location>
</feature>
<keyword evidence="3" id="KW-1185">Reference proteome</keyword>
<organism evidence="2 3">
    <name type="scientific">Diaporthe australafricana</name>
    <dbReference type="NCBI Taxonomy" id="127596"/>
    <lineage>
        <taxon>Eukaryota</taxon>
        <taxon>Fungi</taxon>
        <taxon>Dikarya</taxon>
        <taxon>Ascomycota</taxon>
        <taxon>Pezizomycotina</taxon>
        <taxon>Sordariomycetes</taxon>
        <taxon>Sordariomycetidae</taxon>
        <taxon>Diaporthales</taxon>
        <taxon>Diaporthaceae</taxon>
        <taxon>Diaporthe</taxon>
    </lineage>
</organism>
<protein>
    <recommendedName>
        <fullName evidence="4">Secreted protein</fullName>
    </recommendedName>
</protein>
<feature type="signal peptide" evidence="1">
    <location>
        <begin position="1"/>
        <end position="19"/>
    </location>
</feature>
<name>A0ABR3X0F1_9PEZI</name>